<name>A0ABQ7M6M5_BRACM</name>
<evidence type="ECO:0000256" key="1">
    <source>
        <dbReference type="ARBA" id="ARBA00004606"/>
    </source>
</evidence>
<keyword evidence="8" id="KW-1185">Reference proteome</keyword>
<evidence type="ECO:0000313" key="8">
    <source>
        <dbReference type="Proteomes" id="UP000823674"/>
    </source>
</evidence>
<protein>
    <submittedName>
        <fullName evidence="7">Uncharacterized protein</fullName>
    </submittedName>
</protein>
<evidence type="ECO:0000256" key="4">
    <source>
        <dbReference type="ARBA" id="ARBA00023136"/>
    </source>
</evidence>
<keyword evidence="3" id="KW-0808">Transferase</keyword>
<evidence type="ECO:0000256" key="5">
    <source>
        <dbReference type="ARBA" id="ARBA00023180"/>
    </source>
</evidence>
<dbReference type="Proteomes" id="UP000823674">
    <property type="component" value="Chromosome A06"/>
</dbReference>
<comment type="subcellular location">
    <subcellularLocation>
        <location evidence="1">Membrane</location>
        <topology evidence="1">Single-pass type II membrane protein</topology>
    </subcellularLocation>
</comment>
<dbReference type="PANTHER" id="PTHR31042:SF8">
    <property type="entry name" value="CORE-2_I-BRANCHING BETA-1,6-N-ACETYLGLUCOSAMINYLTRANSFERASE FAMILY PROTEIN"/>
    <property type="match status" value="1"/>
</dbReference>
<keyword evidence="5" id="KW-0325">Glycoprotein</keyword>
<gene>
    <name evidence="7" type="primary">A06p044350.1_BraROA</name>
    <name evidence="7" type="ORF">IGI04_024418</name>
</gene>
<keyword evidence="2" id="KW-0328">Glycosyltransferase</keyword>
<proteinExistence type="predicted"/>
<keyword evidence="4 6" id="KW-0472">Membrane</keyword>
<reference evidence="7 8" key="1">
    <citation type="submission" date="2021-03" db="EMBL/GenBank/DDBJ databases">
        <authorList>
            <person name="King G.J."/>
            <person name="Bancroft I."/>
            <person name="Baten A."/>
            <person name="Bloomfield J."/>
            <person name="Borpatragohain P."/>
            <person name="He Z."/>
            <person name="Irish N."/>
            <person name="Irwin J."/>
            <person name="Liu K."/>
            <person name="Mauleon R.P."/>
            <person name="Moore J."/>
            <person name="Morris R."/>
            <person name="Ostergaard L."/>
            <person name="Wang B."/>
            <person name="Wells R."/>
        </authorList>
    </citation>
    <scope>NUCLEOTIDE SEQUENCE [LARGE SCALE GENOMIC DNA]</scope>
    <source>
        <strain evidence="7">R-o-18</strain>
        <tissue evidence="7">Leaf</tissue>
    </source>
</reference>
<comment type="caution">
    <text evidence="7">The sequence shown here is derived from an EMBL/GenBank/DDBJ whole genome shotgun (WGS) entry which is preliminary data.</text>
</comment>
<dbReference type="InterPro" id="IPR044174">
    <property type="entry name" value="BC10-like"/>
</dbReference>
<accession>A0ABQ7M6M5</accession>
<evidence type="ECO:0000256" key="3">
    <source>
        <dbReference type="ARBA" id="ARBA00022679"/>
    </source>
</evidence>
<dbReference type="Pfam" id="PF02485">
    <property type="entry name" value="Branch"/>
    <property type="match status" value="1"/>
</dbReference>
<sequence>MSQRLVVIGRLWNLTFSDSWSLHFQHAKLKFTYNGHRYPPFIARLLHSSLSQKFRSFNRSRIITLIIQTSISEMLSRAVQLEEGKELLVTGGRTGLNKAFPIKLLLLLVFFLAFTVAFIIITVSTIKYYGINSVVTSVTSGFVPCGAEPNVLDKWIKPPLALMHNMSDEELLWLASFMPLMKDYPFTRVPKIAFMFLTLGPLPFAPLWERLLKGHEKHYSVYIHSQVSSSVEFPASSVFYRRQIPSQVAEWGRMTICDAERRLLANALLDISNEWFVLLSESCIPLYNFTTIYGYISKSKHSFMGSFDDPSPYGRGRYDGNMSPEVSIEQWRKGSQWFEVNRELAVSIVKDTLYYPKFKEFCTPACYVDEHYFPTMLMIEKPAALANRSLTWVDWSRGGAHPATFGEPDINEDFFAKIMKGDNCTYNGESTSMCSLFARKFSPSALEPLIQIAPKILSF</sequence>
<dbReference type="PANTHER" id="PTHR31042">
    <property type="entry name" value="CORE-2/I-BRANCHING BETA-1,6-N-ACETYLGLUCOSAMINYLTRANSFERASE FAMILY PROTEIN-RELATED"/>
    <property type="match status" value="1"/>
</dbReference>
<organism evidence="7 8">
    <name type="scientific">Brassica rapa subsp. trilocularis</name>
    <dbReference type="NCBI Taxonomy" id="1813537"/>
    <lineage>
        <taxon>Eukaryota</taxon>
        <taxon>Viridiplantae</taxon>
        <taxon>Streptophyta</taxon>
        <taxon>Embryophyta</taxon>
        <taxon>Tracheophyta</taxon>
        <taxon>Spermatophyta</taxon>
        <taxon>Magnoliopsida</taxon>
        <taxon>eudicotyledons</taxon>
        <taxon>Gunneridae</taxon>
        <taxon>Pentapetalae</taxon>
        <taxon>rosids</taxon>
        <taxon>malvids</taxon>
        <taxon>Brassicales</taxon>
        <taxon>Brassicaceae</taxon>
        <taxon>Brassiceae</taxon>
        <taxon>Brassica</taxon>
    </lineage>
</organism>
<dbReference type="InterPro" id="IPR003406">
    <property type="entry name" value="Glyco_trans_14"/>
</dbReference>
<evidence type="ECO:0000313" key="7">
    <source>
        <dbReference type="EMBL" id="KAG5394455.1"/>
    </source>
</evidence>
<evidence type="ECO:0000256" key="6">
    <source>
        <dbReference type="SAM" id="Phobius"/>
    </source>
</evidence>
<evidence type="ECO:0000256" key="2">
    <source>
        <dbReference type="ARBA" id="ARBA00022676"/>
    </source>
</evidence>
<dbReference type="EMBL" id="JADBGQ010000006">
    <property type="protein sequence ID" value="KAG5394455.1"/>
    <property type="molecule type" value="Genomic_DNA"/>
</dbReference>
<feature type="transmembrane region" description="Helical" evidence="6">
    <location>
        <begin position="104"/>
        <end position="126"/>
    </location>
</feature>
<keyword evidence="6" id="KW-0812">Transmembrane</keyword>
<keyword evidence="6" id="KW-1133">Transmembrane helix</keyword>